<evidence type="ECO:0000313" key="2">
    <source>
        <dbReference type="Proteomes" id="UP000001683"/>
    </source>
</evidence>
<evidence type="ECO:0000313" key="1">
    <source>
        <dbReference type="EMBL" id="ACB85548.1"/>
    </source>
</evidence>
<sequence>MFLIKDPVSLNNFVKKLEAIDEINGFSISNDNDHIMLSLDEYDFNMSLKEDRITFHGEIIDYDDFRKLIDLILNACYDVFELSRISEVAIALDWGKEFSHIKHAVSSYVDNFTKTVERLGNVLFGSSYFTLRENDYDIDIGIRPAFKKEMESGITEKRIHILEFEVVIVKKEPSKGDVTDLIDKAHDISFDKIRSIFKLVGSDYDEE</sequence>
<reference evidence="1 2" key="1">
    <citation type="submission" date="2008-04" db="EMBL/GenBank/DDBJ databases">
        <title>Complete sequence of chromosome of Natranaerobius thermophilus JW/NM-WN-LF.</title>
        <authorList>
            <consortium name="US DOE Joint Genome Institute"/>
            <person name="Copeland A."/>
            <person name="Lucas S."/>
            <person name="Lapidus A."/>
            <person name="Glavina del Rio T."/>
            <person name="Dalin E."/>
            <person name="Tice H."/>
            <person name="Bruce D."/>
            <person name="Goodwin L."/>
            <person name="Pitluck S."/>
            <person name="Chertkov O."/>
            <person name="Brettin T."/>
            <person name="Detter J.C."/>
            <person name="Han C."/>
            <person name="Kuske C.R."/>
            <person name="Schmutz J."/>
            <person name="Larimer F."/>
            <person name="Land M."/>
            <person name="Hauser L."/>
            <person name="Kyrpides N."/>
            <person name="Lykidis A."/>
            <person name="Mesbah N.M."/>
            <person name="Wiegel J."/>
        </authorList>
    </citation>
    <scope>NUCLEOTIDE SEQUENCE [LARGE SCALE GENOMIC DNA]</scope>
    <source>
        <strain evidence="2">ATCC BAA-1301 / DSM 18059 / JW/NM-WN-LF</strain>
    </source>
</reference>
<dbReference type="AlphaFoldDB" id="B2A6L5"/>
<gene>
    <name evidence="1" type="ordered locus">Nther_1979</name>
</gene>
<name>B2A6L5_NATTJ</name>
<dbReference type="STRING" id="457570.Nther_1979"/>
<reference evidence="1 2" key="2">
    <citation type="journal article" date="2011" name="J. Bacteriol.">
        <title>Complete genome sequence of the anaerobic, halophilic alkalithermophile Natranaerobius thermophilus JW/NM-WN-LF.</title>
        <authorList>
            <person name="Zhao B."/>
            <person name="Mesbah N.M."/>
            <person name="Dalin E."/>
            <person name="Goodwin L."/>
            <person name="Nolan M."/>
            <person name="Pitluck S."/>
            <person name="Chertkov O."/>
            <person name="Brettin T.S."/>
            <person name="Han J."/>
            <person name="Larimer F.W."/>
            <person name="Land M.L."/>
            <person name="Hauser L."/>
            <person name="Kyrpides N."/>
            <person name="Wiegel J."/>
        </authorList>
    </citation>
    <scope>NUCLEOTIDE SEQUENCE [LARGE SCALE GENOMIC DNA]</scope>
    <source>
        <strain evidence="2">ATCC BAA-1301 / DSM 18059 / JW/NM-WN-LF</strain>
    </source>
</reference>
<protein>
    <submittedName>
        <fullName evidence="1">Uncharacterized protein</fullName>
    </submittedName>
</protein>
<dbReference type="Proteomes" id="UP000001683">
    <property type="component" value="Chromosome"/>
</dbReference>
<proteinExistence type="predicted"/>
<dbReference type="InParanoid" id="B2A6L5"/>
<dbReference type="KEGG" id="nth:Nther_1979"/>
<organism evidence="1 2">
    <name type="scientific">Natranaerobius thermophilus (strain ATCC BAA-1301 / DSM 18059 / JW/NM-WN-LF)</name>
    <dbReference type="NCBI Taxonomy" id="457570"/>
    <lineage>
        <taxon>Bacteria</taxon>
        <taxon>Bacillati</taxon>
        <taxon>Bacillota</taxon>
        <taxon>Clostridia</taxon>
        <taxon>Natranaerobiales</taxon>
        <taxon>Natranaerobiaceae</taxon>
        <taxon>Natranaerobius</taxon>
    </lineage>
</organism>
<accession>B2A6L5</accession>
<dbReference type="RefSeq" id="WP_012448406.1">
    <property type="nucleotide sequence ID" value="NC_010718.1"/>
</dbReference>
<dbReference type="EMBL" id="CP001034">
    <property type="protein sequence ID" value="ACB85548.1"/>
    <property type="molecule type" value="Genomic_DNA"/>
</dbReference>
<keyword evidence="2" id="KW-1185">Reference proteome</keyword>
<dbReference type="HOGENOM" id="CLU_1325190_0_0_9"/>